<feature type="compositionally biased region" description="Basic residues" evidence="1">
    <location>
        <begin position="255"/>
        <end position="265"/>
    </location>
</feature>
<feature type="region of interest" description="Disordered" evidence="1">
    <location>
        <begin position="56"/>
        <end position="76"/>
    </location>
</feature>
<organism evidence="3 4">
    <name type="scientific">Caerostris extrusa</name>
    <name type="common">Bark spider</name>
    <name type="synonym">Caerostris bankana</name>
    <dbReference type="NCBI Taxonomy" id="172846"/>
    <lineage>
        <taxon>Eukaryota</taxon>
        <taxon>Metazoa</taxon>
        <taxon>Ecdysozoa</taxon>
        <taxon>Arthropoda</taxon>
        <taxon>Chelicerata</taxon>
        <taxon>Arachnida</taxon>
        <taxon>Araneae</taxon>
        <taxon>Araneomorphae</taxon>
        <taxon>Entelegynae</taxon>
        <taxon>Araneoidea</taxon>
        <taxon>Araneidae</taxon>
        <taxon>Caerostris</taxon>
    </lineage>
</organism>
<dbReference type="AlphaFoldDB" id="A0AAV4THJ1"/>
<dbReference type="EMBL" id="BPLR01011118">
    <property type="protein sequence ID" value="GIY44262.1"/>
    <property type="molecule type" value="Genomic_DNA"/>
</dbReference>
<evidence type="ECO:0000256" key="2">
    <source>
        <dbReference type="SAM" id="Phobius"/>
    </source>
</evidence>
<evidence type="ECO:0000313" key="4">
    <source>
        <dbReference type="Proteomes" id="UP001054945"/>
    </source>
</evidence>
<accession>A0AAV4THJ1</accession>
<sequence>MAWKCSHKRTLTAKQRDKDLIPTGVIYFLITSLIRQFGHPMGLCFSPRQLLKNEEEGKKVGESSASSEKHKLHFNGSYPYKPPTGINPISYPIYHAKSKCWKNSISQQRPPPAKIKRMAHINTNPPPPPASIQTRVPSTIPNQECWKNSISQQRPPPAEIKNGYVPFNKRTPAKDELIFRISPPAQERLGINNHYNIFWRETAIICFHFQPNPFLEKHKLHSNSSYPYKPPPASIQSRIPSTIPNQECWKNSIRQQRRPKAKNKKKNEVFLSTKDLPPKMNSSSESRPLHKNDCG</sequence>
<keyword evidence="2" id="KW-0812">Transmembrane</keyword>
<evidence type="ECO:0000313" key="3">
    <source>
        <dbReference type="EMBL" id="GIY44262.1"/>
    </source>
</evidence>
<evidence type="ECO:0000256" key="1">
    <source>
        <dbReference type="SAM" id="MobiDB-lite"/>
    </source>
</evidence>
<reference evidence="3 4" key="1">
    <citation type="submission" date="2021-06" db="EMBL/GenBank/DDBJ databases">
        <title>Caerostris extrusa draft genome.</title>
        <authorList>
            <person name="Kono N."/>
            <person name="Arakawa K."/>
        </authorList>
    </citation>
    <scope>NUCLEOTIDE SEQUENCE [LARGE SCALE GENOMIC DNA]</scope>
</reference>
<comment type="caution">
    <text evidence="3">The sequence shown here is derived from an EMBL/GenBank/DDBJ whole genome shotgun (WGS) entry which is preliminary data.</text>
</comment>
<keyword evidence="2" id="KW-1133">Transmembrane helix</keyword>
<feature type="region of interest" description="Disordered" evidence="1">
    <location>
        <begin position="148"/>
        <end position="167"/>
    </location>
</feature>
<proteinExistence type="predicted"/>
<gene>
    <name evidence="3" type="ORF">CEXT_496181</name>
</gene>
<feature type="region of interest" description="Disordered" evidence="1">
    <location>
        <begin position="251"/>
        <end position="295"/>
    </location>
</feature>
<protein>
    <submittedName>
        <fullName evidence="3">Uncharacterized protein</fullName>
    </submittedName>
</protein>
<keyword evidence="2" id="KW-0472">Membrane</keyword>
<dbReference type="Proteomes" id="UP001054945">
    <property type="component" value="Unassembled WGS sequence"/>
</dbReference>
<feature type="transmembrane region" description="Helical" evidence="2">
    <location>
        <begin position="20"/>
        <end position="38"/>
    </location>
</feature>
<keyword evidence="4" id="KW-1185">Reference proteome</keyword>
<name>A0AAV4THJ1_CAEEX</name>